<dbReference type="InterPro" id="IPR053234">
    <property type="entry name" value="RPM1_Interactor"/>
</dbReference>
<name>A0ABR2Z5R1_9CHLO</name>
<organism evidence="1 2">
    <name type="scientific">Coccomyxa subellipsoidea</name>
    <dbReference type="NCBI Taxonomy" id="248742"/>
    <lineage>
        <taxon>Eukaryota</taxon>
        <taxon>Viridiplantae</taxon>
        <taxon>Chlorophyta</taxon>
        <taxon>core chlorophytes</taxon>
        <taxon>Trebouxiophyceae</taxon>
        <taxon>Trebouxiophyceae incertae sedis</taxon>
        <taxon>Coccomyxaceae</taxon>
        <taxon>Coccomyxa</taxon>
    </lineage>
</organism>
<proteinExistence type="predicted"/>
<sequence>MDAIDLTLSDSDQDVRLVKRQRRSLSDDDVQVIEKPEVPTPAVSGPEPALGDKDLLITRATGPVWNQDLPHSRTQCGKYSFVASKNLSNREHCSKCFCYVCDVEADKCQLWGSGHSNKDHCNAHGGRSLYRDMRSAARRPRLPVLLSLLREGPTVSEMSSLVQCKCYICDDLAAKCKHWGTGAARSDHLLPDPTGDAEMLELGTIHLPIRARALYTVADLQERLVAMMAAPSVC</sequence>
<reference evidence="1 2" key="1">
    <citation type="journal article" date="2024" name="Nat. Commun.">
        <title>Phylogenomics reveals the evolutionary origins of lichenization in chlorophyte algae.</title>
        <authorList>
            <person name="Puginier C."/>
            <person name="Libourel C."/>
            <person name="Otte J."/>
            <person name="Skaloud P."/>
            <person name="Haon M."/>
            <person name="Grisel S."/>
            <person name="Petersen M."/>
            <person name="Berrin J.G."/>
            <person name="Delaux P.M."/>
            <person name="Dal Grande F."/>
            <person name="Keller J."/>
        </authorList>
    </citation>
    <scope>NUCLEOTIDE SEQUENCE [LARGE SCALE GENOMIC DNA]</scope>
    <source>
        <strain evidence="1 2">SAG 216-7</strain>
    </source>
</reference>
<accession>A0ABR2Z5R1</accession>
<gene>
    <name evidence="1" type="ORF">WJX75_008283</name>
</gene>
<evidence type="ECO:0000313" key="1">
    <source>
        <dbReference type="EMBL" id="KAK9918955.1"/>
    </source>
</evidence>
<protein>
    <submittedName>
        <fullName evidence="1">Uncharacterized protein</fullName>
    </submittedName>
</protein>
<dbReference type="Proteomes" id="UP001491310">
    <property type="component" value="Unassembled WGS sequence"/>
</dbReference>
<comment type="caution">
    <text evidence="1">The sequence shown here is derived from an EMBL/GenBank/DDBJ whole genome shotgun (WGS) entry which is preliminary data.</text>
</comment>
<evidence type="ECO:0000313" key="2">
    <source>
        <dbReference type="Proteomes" id="UP001491310"/>
    </source>
</evidence>
<dbReference type="EMBL" id="JALJOT010000001">
    <property type="protein sequence ID" value="KAK9918955.1"/>
    <property type="molecule type" value="Genomic_DNA"/>
</dbReference>
<keyword evidence="2" id="KW-1185">Reference proteome</keyword>
<dbReference type="PANTHER" id="PTHR33443">
    <property type="entry name" value="ZGC:112980"/>
    <property type="match status" value="1"/>
</dbReference>
<dbReference type="PANTHER" id="PTHR33443:SF30">
    <property type="entry name" value="SARCOSINE DEHYDROGENASE-2C PROTEIN"/>
    <property type="match status" value="1"/>
</dbReference>